<gene>
    <name evidence="1" type="ORF">ABH15_13405</name>
</gene>
<evidence type="ECO:0000313" key="1">
    <source>
        <dbReference type="EMBL" id="RXE55200.1"/>
    </source>
</evidence>
<dbReference type="Proteomes" id="UP000290932">
    <property type="component" value="Unassembled WGS sequence"/>
</dbReference>
<sequence>MRSSGRINALILQLLDTLVQTADRRETDYATVKHELQGHMHVEEATLYRRMERSMHKRIAASIEEHNSFRKNFGRLDRTHPERRRGSPV</sequence>
<dbReference type="AlphaFoldDB" id="A0A498GZC8"/>
<comment type="caution">
    <text evidence="1">The sequence shown here is derived from an EMBL/GenBank/DDBJ whole genome shotgun (WGS) entry which is preliminary data.</text>
</comment>
<evidence type="ECO:0000313" key="2">
    <source>
        <dbReference type="Proteomes" id="UP000290932"/>
    </source>
</evidence>
<name>A0A498GZC8_9EURY</name>
<accession>A0A498GZC8</accession>
<proteinExistence type="predicted"/>
<evidence type="ECO:0008006" key="3">
    <source>
        <dbReference type="Google" id="ProtNLM"/>
    </source>
</evidence>
<keyword evidence="2" id="KW-1185">Reference proteome</keyword>
<reference evidence="1 2" key="1">
    <citation type="journal article" date="2015" name="Int. J. Syst. Evol. Microbiol.">
        <title>Methanoculleus taiwanensis sp. nov., a methanogen isolated from deep marine sediment at the deformation front area near Taiwan.</title>
        <authorList>
            <person name="Weng C.Y."/>
            <person name="Chen S.C."/>
            <person name="Lai M.C."/>
            <person name="Wu S.Y."/>
            <person name="Lin S."/>
            <person name="Yang T.F."/>
            <person name="Chen P.C."/>
        </authorList>
    </citation>
    <scope>NUCLEOTIDE SEQUENCE [LARGE SCALE GENOMIC DNA]</scope>
    <source>
        <strain evidence="1 2">CYW4</strain>
    </source>
</reference>
<protein>
    <recommendedName>
        <fullName evidence="3">Hemerythrin-like domain-containing protein</fullName>
    </recommendedName>
</protein>
<dbReference type="EMBL" id="LHQS01000004">
    <property type="protein sequence ID" value="RXE55200.1"/>
    <property type="molecule type" value="Genomic_DNA"/>
</dbReference>
<organism evidence="1 2">
    <name type="scientific">Methanoculleus taiwanensis</name>
    <dbReference type="NCBI Taxonomy" id="1550565"/>
    <lineage>
        <taxon>Archaea</taxon>
        <taxon>Methanobacteriati</taxon>
        <taxon>Methanobacteriota</taxon>
        <taxon>Stenosarchaea group</taxon>
        <taxon>Methanomicrobia</taxon>
        <taxon>Methanomicrobiales</taxon>
        <taxon>Methanomicrobiaceae</taxon>
        <taxon>Methanoculleus</taxon>
    </lineage>
</organism>